<dbReference type="InterPro" id="IPR045632">
    <property type="entry name" value="DUF6314"/>
</dbReference>
<protein>
    <submittedName>
        <fullName evidence="2">DUF6314 domain-containing protein</fullName>
    </submittedName>
</protein>
<proteinExistence type="predicted"/>
<dbReference type="EMBL" id="OZ018776">
    <property type="protein sequence ID" value="CAK9119398.1"/>
    <property type="molecule type" value="Genomic_DNA"/>
</dbReference>
<dbReference type="Proteomes" id="UP001642485">
    <property type="component" value="Chromosome"/>
</dbReference>
<reference evidence="2 3" key="1">
    <citation type="submission" date="2024-02" db="EMBL/GenBank/DDBJ databases">
        <authorList>
            <person name="Nijsse B."/>
            <person name="Sprong H."/>
        </authorList>
    </citation>
    <scope>NUCLEOTIDE SEQUENCE [LARGE SCALE GENOMIC DNA]</scope>
    <source>
        <strain evidence="2">OB144</strain>
    </source>
</reference>
<feature type="domain" description="DUF6314" evidence="1">
    <location>
        <begin position="43"/>
        <end position="126"/>
    </location>
</feature>
<organism evidence="2 3">
    <name type="scientific">Rickettsia helvetica</name>
    <dbReference type="NCBI Taxonomy" id="35789"/>
    <lineage>
        <taxon>Bacteria</taxon>
        <taxon>Pseudomonadati</taxon>
        <taxon>Pseudomonadota</taxon>
        <taxon>Alphaproteobacteria</taxon>
        <taxon>Rickettsiales</taxon>
        <taxon>Rickettsiaceae</taxon>
        <taxon>Rickettsieae</taxon>
        <taxon>Rickettsia</taxon>
        <taxon>spotted fever group</taxon>
    </lineage>
</organism>
<accession>A0ABP0T2X1</accession>
<dbReference type="Pfam" id="PF19834">
    <property type="entry name" value="DUF6314"/>
    <property type="match status" value="2"/>
</dbReference>
<evidence type="ECO:0000259" key="1">
    <source>
        <dbReference type="Pfam" id="PF19834"/>
    </source>
</evidence>
<sequence length="217" mass="25514">MVKPRYNIERVFRSTQASLRRNDIDIYQMLSKNNSVKELFSRLSGKYRINRIIDNYGYGEGVAYFLSESLNELIYKEELQIHYNDYDYQIHANKEYRYIFKNNNITKYFIAPANSLFYQLKFVDTDSVYSNDLENWNVKRGASTHSLYLIGEHASPPKFCKNNSSKQKSIKAVGSHLCDSDQYNATYIFLNPDSFTLSYQVLGPQKDYNINTVFNRI</sequence>
<gene>
    <name evidence="2" type="ORF">OB144RH_00010</name>
</gene>
<evidence type="ECO:0000313" key="3">
    <source>
        <dbReference type="Proteomes" id="UP001642485"/>
    </source>
</evidence>
<name>A0ABP0T2X1_RICHE</name>
<feature type="domain" description="DUF6314" evidence="1">
    <location>
        <begin position="160"/>
        <end position="216"/>
    </location>
</feature>
<evidence type="ECO:0000313" key="2">
    <source>
        <dbReference type="EMBL" id="CAK9119398.1"/>
    </source>
</evidence>
<keyword evidence="3" id="KW-1185">Reference proteome</keyword>